<organism evidence="1 2">
    <name type="scientific">Pandoraea horticolens</name>
    <dbReference type="NCBI Taxonomy" id="2508298"/>
    <lineage>
        <taxon>Bacteria</taxon>
        <taxon>Pseudomonadati</taxon>
        <taxon>Pseudomonadota</taxon>
        <taxon>Betaproteobacteria</taxon>
        <taxon>Burkholderiales</taxon>
        <taxon>Burkholderiaceae</taxon>
        <taxon>Pandoraea</taxon>
    </lineage>
</organism>
<sequence length="123" mass="13484">MDALLSPEQIQILLGPHAAQGRGERLDPTTRDGGDVIALIERLDKLVGVMALKKAPELWTAKDIAAWMGLSESTVALKVVSRPGFPSPVVPTGSSEAKRRWFGDEVIEWARMNRGRLPKGRRS</sequence>
<accession>A0A5E4ZE24</accession>
<evidence type="ECO:0000313" key="2">
    <source>
        <dbReference type="Proteomes" id="UP000343317"/>
    </source>
</evidence>
<dbReference type="AlphaFoldDB" id="A0A5E4ZE24"/>
<keyword evidence="2" id="KW-1185">Reference proteome</keyword>
<proteinExistence type="predicted"/>
<evidence type="ECO:0000313" key="1">
    <source>
        <dbReference type="EMBL" id="VVE58782.1"/>
    </source>
</evidence>
<dbReference type="RefSeq" id="WP_246178591.1">
    <property type="nucleotide sequence ID" value="NZ_CABPSM010000037.1"/>
</dbReference>
<dbReference type="EMBL" id="CABPSM010000037">
    <property type="protein sequence ID" value="VVE58782.1"/>
    <property type="molecule type" value="Genomic_DNA"/>
</dbReference>
<name>A0A5E4ZE24_9BURK</name>
<gene>
    <name evidence="1" type="ORF">PHO31112_05379</name>
</gene>
<protein>
    <submittedName>
        <fullName evidence="1">Uncharacterized protein</fullName>
    </submittedName>
</protein>
<dbReference type="Proteomes" id="UP000343317">
    <property type="component" value="Unassembled WGS sequence"/>
</dbReference>
<reference evidence="1 2" key="1">
    <citation type="submission" date="2019-08" db="EMBL/GenBank/DDBJ databases">
        <authorList>
            <person name="Peeters C."/>
        </authorList>
    </citation>
    <scope>NUCLEOTIDE SEQUENCE [LARGE SCALE GENOMIC DNA]</scope>
    <source>
        <strain evidence="1 2">LMG 31112</strain>
    </source>
</reference>